<dbReference type="InterPro" id="IPR051164">
    <property type="entry name" value="NmrA-like_oxidored"/>
</dbReference>
<evidence type="ECO:0000256" key="1">
    <source>
        <dbReference type="ARBA" id="ARBA00006328"/>
    </source>
</evidence>
<dbReference type="Gene3D" id="3.40.50.720">
    <property type="entry name" value="NAD(P)-binding Rossmann-like Domain"/>
    <property type="match status" value="1"/>
</dbReference>
<dbReference type="Gene3D" id="3.90.25.10">
    <property type="entry name" value="UDP-galactose 4-epimerase, domain 1"/>
    <property type="match status" value="1"/>
</dbReference>
<dbReference type="OrthoDB" id="9798669at2"/>
<gene>
    <name evidence="4" type="ORF">C8D93_101269</name>
</gene>
<dbReference type="EMBL" id="QICN01000001">
    <property type="protein sequence ID" value="PXV71224.1"/>
    <property type="molecule type" value="Genomic_DNA"/>
</dbReference>
<dbReference type="Proteomes" id="UP000248330">
    <property type="component" value="Unassembled WGS sequence"/>
</dbReference>
<evidence type="ECO:0000313" key="4">
    <source>
        <dbReference type="EMBL" id="PXV71224.1"/>
    </source>
</evidence>
<protein>
    <submittedName>
        <fullName evidence="4">Uncharacterized protein YbjT (DUF2867 family)</fullName>
    </submittedName>
</protein>
<dbReference type="CDD" id="cd05251">
    <property type="entry name" value="NmrA_like_SDR_a"/>
    <property type="match status" value="1"/>
</dbReference>
<dbReference type="PANTHER" id="PTHR42748:SF7">
    <property type="entry name" value="NMRA LIKE REDOX SENSOR 1-RELATED"/>
    <property type="match status" value="1"/>
</dbReference>
<keyword evidence="5" id="KW-1185">Reference proteome</keyword>
<keyword evidence="2" id="KW-0521">NADP</keyword>
<dbReference type="InterPro" id="IPR008030">
    <property type="entry name" value="NmrA-like"/>
</dbReference>
<dbReference type="Pfam" id="PF05368">
    <property type="entry name" value="NmrA"/>
    <property type="match status" value="1"/>
</dbReference>
<proteinExistence type="inferred from homology"/>
<reference evidence="4 5" key="1">
    <citation type="submission" date="2018-04" db="EMBL/GenBank/DDBJ databases">
        <title>Genomic Encyclopedia of Type Strains, Phase IV (KMG-IV): sequencing the most valuable type-strain genomes for metagenomic binning, comparative biology and taxonomic classification.</title>
        <authorList>
            <person name="Goeker M."/>
        </authorList>
    </citation>
    <scope>NUCLEOTIDE SEQUENCE [LARGE SCALE GENOMIC DNA]</scope>
    <source>
        <strain evidence="4 5">DSM 104150</strain>
    </source>
</reference>
<feature type="domain" description="NmrA-like" evidence="3">
    <location>
        <begin position="7"/>
        <end position="303"/>
    </location>
</feature>
<accession>A0A318EK55</accession>
<dbReference type="PANTHER" id="PTHR42748">
    <property type="entry name" value="NITROGEN METABOLITE REPRESSION PROTEIN NMRA FAMILY MEMBER"/>
    <property type="match status" value="1"/>
</dbReference>
<name>A0A318EK55_9GAMM</name>
<evidence type="ECO:0000259" key="3">
    <source>
        <dbReference type="Pfam" id="PF05368"/>
    </source>
</evidence>
<evidence type="ECO:0000256" key="2">
    <source>
        <dbReference type="ARBA" id="ARBA00022857"/>
    </source>
</evidence>
<evidence type="ECO:0000313" key="5">
    <source>
        <dbReference type="Proteomes" id="UP000248330"/>
    </source>
</evidence>
<dbReference type="AlphaFoldDB" id="A0A318EK55"/>
<organism evidence="4 5">
    <name type="scientific">Sinimarinibacterium flocculans</name>
    <dbReference type="NCBI Taxonomy" id="985250"/>
    <lineage>
        <taxon>Bacteria</taxon>
        <taxon>Pseudomonadati</taxon>
        <taxon>Pseudomonadota</taxon>
        <taxon>Gammaproteobacteria</taxon>
        <taxon>Nevskiales</taxon>
        <taxon>Nevskiaceae</taxon>
        <taxon>Sinimarinibacterium</taxon>
    </lineage>
</organism>
<comment type="similarity">
    <text evidence="1">Belongs to the NmrA-type oxidoreductase family.</text>
</comment>
<comment type="caution">
    <text evidence="4">The sequence shown here is derived from an EMBL/GenBank/DDBJ whole genome shotgun (WGS) entry which is preliminary data.</text>
</comment>
<dbReference type="SUPFAM" id="SSF51735">
    <property type="entry name" value="NAD(P)-binding Rossmann-fold domains"/>
    <property type="match status" value="1"/>
</dbReference>
<dbReference type="RefSeq" id="WP_110263362.1">
    <property type="nucleotide sequence ID" value="NZ_CAKZQT010000007.1"/>
</dbReference>
<sequence>MSRQPVLAVLGATGAQGGGLVRAALRDPAQTFRVRAITRRPDTPAAQSLRALGADIAAGDADDVESLRTALAGADALFAVTDFWSHQSPEREILQAANIADAACRVGISHVVWSTLEDTRLLIPPDSPRFPTLGHRWKVPHFDAKGEADALFARLPTTYLHTSFFWDNLIHFGMAPTRGSDGRLGFLLPMGTRALPGIAAEDIGVCALALFKLGEKAFGRHVGIAGEHLSGPQMAMALSGVLGEPVRHLDMPHEAYAALPFPGAADLANMFAYKHDFNGMFRALRSVAETRELHPGVQDFKTWLNRHAPRIPLAA</sequence>
<dbReference type="InterPro" id="IPR036291">
    <property type="entry name" value="NAD(P)-bd_dom_sf"/>
</dbReference>